<comment type="caution">
    <text evidence="9">The sequence shown here is derived from an EMBL/GenBank/DDBJ whole genome shotgun (WGS) entry which is preliminary data.</text>
</comment>
<feature type="domain" description="VTT" evidence="8">
    <location>
        <begin position="30"/>
        <end position="160"/>
    </location>
</feature>
<name>A0A5D0WNB5_9FIRM</name>
<feature type="transmembrane region" description="Helical" evidence="7">
    <location>
        <begin position="140"/>
        <end position="163"/>
    </location>
</feature>
<dbReference type="PANTHER" id="PTHR42709:SF6">
    <property type="entry name" value="UNDECAPRENYL PHOSPHATE TRANSPORTER A"/>
    <property type="match status" value="1"/>
</dbReference>
<dbReference type="Pfam" id="PF09335">
    <property type="entry name" value="VTT_dom"/>
    <property type="match status" value="1"/>
</dbReference>
<organism evidence="9 10">
    <name type="scientific">Acetobacterium wieringae</name>
    <dbReference type="NCBI Taxonomy" id="52694"/>
    <lineage>
        <taxon>Bacteria</taxon>
        <taxon>Bacillati</taxon>
        <taxon>Bacillota</taxon>
        <taxon>Clostridia</taxon>
        <taxon>Eubacteriales</taxon>
        <taxon>Eubacteriaceae</taxon>
        <taxon>Acetobacterium</taxon>
    </lineage>
</organism>
<comment type="similarity">
    <text evidence="2">Belongs to the DedA family.</text>
</comment>
<evidence type="ECO:0000256" key="4">
    <source>
        <dbReference type="ARBA" id="ARBA00022692"/>
    </source>
</evidence>
<accession>A0A5D0WNB5</accession>
<dbReference type="AlphaFoldDB" id="A0A5D0WNB5"/>
<protein>
    <submittedName>
        <fullName evidence="9">DedA family protein</fullName>
    </submittedName>
</protein>
<keyword evidence="4 7" id="KW-0812">Transmembrane</keyword>
<evidence type="ECO:0000256" key="2">
    <source>
        <dbReference type="ARBA" id="ARBA00010792"/>
    </source>
</evidence>
<proteinExistence type="inferred from homology"/>
<evidence type="ECO:0000256" key="5">
    <source>
        <dbReference type="ARBA" id="ARBA00022989"/>
    </source>
</evidence>
<feature type="transmembrane region" description="Helical" evidence="7">
    <location>
        <begin position="50"/>
        <end position="72"/>
    </location>
</feature>
<evidence type="ECO:0000256" key="3">
    <source>
        <dbReference type="ARBA" id="ARBA00022475"/>
    </source>
</evidence>
<dbReference type="InterPro" id="IPR051311">
    <property type="entry name" value="DedA_domain"/>
</dbReference>
<sequence length="205" mass="22997">MQDWIINVMQQYGYIGVFSLIVIENIFPPIPSEIILAFGGFMTTQTEMNVLGVLSVATLGSLVGAILLYWLGTILNFERIEKLTIKYGRFLGLKIKDVEKAMNFYKKYENKAVFLGRMVPVVRSLISIPAGMAKMNLKAFVLLTVLGSLIWNSILVVSGTLLGQSWQTILYYFDIYSSVAYIIIASSLVIIAAFYTKTRISSKHK</sequence>
<comment type="subcellular location">
    <subcellularLocation>
        <location evidence="1">Cell membrane</location>
        <topology evidence="1">Multi-pass membrane protein</topology>
    </subcellularLocation>
</comment>
<feature type="transmembrane region" description="Helical" evidence="7">
    <location>
        <begin position="175"/>
        <end position="195"/>
    </location>
</feature>
<reference evidence="9 10" key="1">
    <citation type="submission" date="2019-08" db="EMBL/GenBank/DDBJ databases">
        <title>Isolation and enrichment of carboxydotrophic bacteria from anaerobic sludge for the production of bio-based chemicals from syngas.</title>
        <authorList>
            <person name="Antares A.L."/>
            <person name="Moreira J."/>
            <person name="Diender M."/>
            <person name="Parshina S.N."/>
            <person name="Stams A.J.M."/>
            <person name="Alves M."/>
            <person name="Alves J.I."/>
            <person name="Sousa D.Z."/>
        </authorList>
    </citation>
    <scope>NUCLEOTIDE SEQUENCE [LARGE SCALE GENOMIC DNA]</scope>
    <source>
        <strain evidence="9 10">JM</strain>
    </source>
</reference>
<dbReference type="GO" id="GO:0005886">
    <property type="term" value="C:plasma membrane"/>
    <property type="evidence" value="ECO:0007669"/>
    <property type="project" value="UniProtKB-SubCell"/>
</dbReference>
<keyword evidence="5 7" id="KW-1133">Transmembrane helix</keyword>
<dbReference type="InterPro" id="IPR032816">
    <property type="entry name" value="VTT_dom"/>
</dbReference>
<evidence type="ECO:0000256" key="1">
    <source>
        <dbReference type="ARBA" id="ARBA00004651"/>
    </source>
</evidence>
<dbReference type="RefSeq" id="WP_148637615.1">
    <property type="nucleotide sequence ID" value="NZ_VSLA01000015.1"/>
</dbReference>
<keyword evidence="3" id="KW-1003">Cell membrane</keyword>
<dbReference type="Proteomes" id="UP000322619">
    <property type="component" value="Unassembled WGS sequence"/>
</dbReference>
<evidence type="ECO:0000256" key="7">
    <source>
        <dbReference type="SAM" id="Phobius"/>
    </source>
</evidence>
<dbReference type="EMBL" id="VSLA01000015">
    <property type="protein sequence ID" value="TYC85533.1"/>
    <property type="molecule type" value="Genomic_DNA"/>
</dbReference>
<feature type="transmembrane region" description="Helical" evidence="7">
    <location>
        <begin position="12"/>
        <end position="30"/>
    </location>
</feature>
<evidence type="ECO:0000313" key="9">
    <source>
        <dbReference type="EMBL" id="TYC85533.1"/>
    </source>
</evidence>
<evidence type="ECO:0000256" key="6">
    <source>
        <dbReference type="ARBA" id="ARBA00023136"/>
    </source>
</evidence>
<keyword evidence="6 7" id="KW-0472">Membrane</keyword>
<gene>
    <name evidence="9" type="ORF">FXB42_09440</name>
</gene>
<evidence type="ECO:0000313" key="10">
    <source>
        <dbReference type="Proteomes" id="UP000322619"/>
    </source>
</evidence>
<evidence type="ECO:0000259" key="8">
    <source>
        <dbReference type="Pfam" id="PF09335"/>
    </source>
</evidence>
<dbReference type="PANTHER" id="PTHR42709">
    <property type="entry name" value="ALKALINE PHOSPHATASE LIKE PROTEIN"/>
    <property type="match status" value="1"/>
</dbReference>